<dbReference type="OrthoDB" id="95687at2"/>
<dbReference type="Pfam" id="PF00005">
    <property type="entry name" value="ABC_tran"/>
    <property type="match status" value="1"/>
</dbReference>
<evidence type="ECO:0000256" key="2">
    <source>
        <dbReference type="ARBA" id="ARBA00022692"/>
    </source>
</evidence>
<dbReference type="PANTHER" id="PTHR24221:SF654">
    <property type="entry name" value="ATP-BINDING CASSETTE SUB-FAMILY B MEMBER 6"/>
    <property type="match status" value="1"/>
</dbReference>
<keyword evidence="3" id="KW-0547">Nucleotide-binding</keyword>
<dbReference type="SMART" id="SM00382">
    <property type="entry name" value="AAA"/>
    <property type="match status" value="1"/>
</dbReference>
<evidence type="ECO:0000256" key="3">
    <source>
        <dbReference type="ARBA" id="ARBA00022741"/>
    </source>
</evidence>
<gene>
    <name evidence="10" type="ORF">C5Q98_00530</name>
</gene>
<dbReference type="Pfam" id="PF00664">
    <property type="entry name" value="ABC_membrane"/>
    <property type="match status" value="1"/>
</dbReference>
<evidence type="ECO:0000256" key="1">
    <source>
        <dbReference type="ARBA" id="ARBA00004651"/>
    </source>
</evidence>
<keyword evidence="4 10" id="KW-0067">ATP-binding</keyword>
<keyword evidence="2 7" id="KW-0812">Transmembrane</keyword>
<dbReference type="PROSITE" id="PS00211">
    <property type="entry name" value="ABC_TRANSPORTER_1"/>
    <property type="match status" value="1"/>
</dbReference>
<feature type="transmembrane region" description="Helical" evidence="7">
    <location>
        <begin position="235"/>
        <end position="259"/>
    </location>
</feature>
<dbReference type="GO" id="GO:0034040">
    <property type="term" value="F:ATPase-coupled lipid transmembrane transporter activity"/>
    <property type="evidence" value="ECO:0007669"/>
    <property type="project" value="TreeGrafter"/>
</dbReference>
<protein>
    <submittedName>
        <fullName evidence="10">ABC transporter ATP-binding protein</fullName>
    </submittedName>
</protein>
<evidence type="ECO:0000313" key="11">
    <source>
        <dbReference type="Proteomes" id="UP000237947"/>
    </source>
</evidence>
<sequence>MIEILKNKKKESIFICVLISISQLLRTVGAALNAFALTSLIALDFRQFILYEVYLLGVWLVIIALDSSANIYKMKFCQEIAVDIRSKITSSLEQLEYREYNQNSVGTYISWLTNDINIINEKGTLKFFDIVKGVTGTIFSVIALFAYHWSLVLVTFISLLVMLAIPKIFRRKVETASKKSSVANEEFVARSEDILSGYNVLLNYNQQQNLTEKIKSYSIALMNVLFNQAKIEAKVFAAGFTGNIFFQILITAFTGALAFKGIVTIGTIEATGALTGVIFSSLGDLSNQISSIDSVKPILEKFKHISNISTADANRDNLENYSREIDSQNSSADVVYQVENLAYNYGEKLVFENMQFTFEKNKKYLILGKSGSGKSTLLKLLISYYDDYQGSIKFYGQEINTIPKGVMRSNVLYLEQQPYLFNDTVRANICLGEHFSDHEIVSALNESGLICTEEFLDFAVGKLGSRLSGGQRQRLALARGIIRGKRIVLMDEVTSALDKETALTVENNILSNENLTVIAISHTPHKETINLYDEIYEFPEKS</sequence>
<dbReference type="SUPFAM" id="SSF52540">
    <property type="entry name" value="P-loop containing nucleoside triphosphate hydrolases"/>
    <property type="match status" value="1"/>
</dbReference>
<dbReference type="InterPro" id="IPR039421">
    <property type="entry name" value="Type_1_exporter"/>
</dbReference>
<feature type="transmembrane region" description="Helical" evidence="7">
    <location>
        <begin position="151"/>
        <end position="169"/>
    </location>
</feature>
<dbReference type="InterPro" id="IPR003593">
    <property type="entry name" value="AAA+_ATPase"/>
</dbReference>
<evidence type="ECO:0000256" key="7">
    <source>
        <dbReference type="SAM" id="Phobius"/>
    </source>
</evidence>
<dbReference type="GO" id="GO:0016887">
    <property type="term" value="F:ATP hydrolysis activity"/>
    <property type="evidence" value="ECO:0007669"/>
    <property type="project" value="InterPro"/>
</dbReference>
<evidence type="ECO:0000256" key="5">
    <source>
        <dbReference type="ARBA" id="ARBA00022989"/>
    </source>
</evidence>
<dbReference type="GO" id="GO:0140359">
    <property type="term" value="F:ABC-type transporter activity"/>
    <property type="evidence" value="ECO:0007669"/>
    <property type="project" value="InterPro"/>
</dbReference>
<dbReference type="KEGG" id="fsa:C5Q98_00530"/>
<evidence type="ECO:0000259" key="9">
    <source>
        <dbReference type="PROSITE" id="PS50929"/>
    </source>
</evidence>
<feature type="domain" description="ABC transmembrane type-1" evidence="9">
    <location>
        <begin position="13"/>
        <end position="294"/>
    </location>
</feature>
<dbReference type="InterPro" id="IPR036640">
    <property type="entry name" value="ABC1_TM_sf"/>
</dbReference>
<dbReference type="SUPFAM" id="SSF90123">
    <property type="entry name" value="ABC transporter transmembrane region"/>
    <property type="match status" value="1"/>
</dbReference>
<dbReference type="GO" id="GO:0005524">
    <property type="term" value="F:ATP binding"/>
    <property type="evidence" value="ECO:0007669"/>
    <property type="project" value="UniProtKB-KW"/>
</dbReference>
<evidence type="ECO:0000313" key="10">
    <source>
        <dbReference type="EMBL" id="AVM41804.1"/>
    </source>
</evidence>
<dbReference type="InterPro" id="IPR017871">
    <property type="entry name" value="ABC_transporter-like_CS"/>
</dbReference>
<dbReference type="GO" id="GO:0005886">
    <property type="term" value="C:plasma membrane"/>
    <property type="evidence" value="ECO:0007669"/>
    <property type="project" value="UniProtKB-SubCell"/>
</dbReference>
<dbReference type="PROSITE" id="PS50929">
    <property type="entry name" value="ABC_TM1F"/>
    <property type="match status" value="1"/>
</dbReference>
<keyword evidence="11" id="KW-1185">Reference proteome</keyword>
<dbReference type="CDD" id="cd03228">
    <property type="entry name" value="ABCC_MRP_Like"/>
    <property type="match status" value="1"/>
</dbReference>
<dbReference type="CDD" id="cd07346">
    <property type="entry name" value="ABC_6TM_exporters"/>
    <property type="match status" value="1"/>
</dbReference>
<dbReference type="InterPro" id="IPR027417">
    <property type="entry name" value="P-loop_NTPase"/>
</dbReference>
<proteinExistence type="predicted"/>
<accession>A0A2S0KLC0</accession>
<feature type="transmembrane region" description="Helical" evidence="7">
    <location>
        <begin position="48"/>
        <end position="65"/>
    </location>
</feature>
<dbReference type="AlphaFoldDB" id="A0A2S0KLC0"/>
<keyword evidence="5 7" id="KW-1133">Transmembrane helix</keyword>
<dbReference type="Gene3D" id="3.40.50.300">
    <property type="entry name" value="P-loop containing nucleotide triphosphate hydrolases"/>
    <property type="match status" value="1"/>
</dbReference>
<reference evidence="11" key="1">
    <citation type="submission" date="2018-02" db="EMBL/GenBank/DDBJ databases">
        <authorList>
            <person name="Holder M.E."/>
            <person name="Ajami N.J."/>
            <person name="Petrosino J.F."/>
        </authorList>
    </citation>
    <scope>NUCLEOTIDE SEQUENCE [LARGE SCALE GENOMIC DNA]</scope>
    <source>
        <strain evidence="11">CCUG 47711</strain>
    </source>
</reference>
<dbReference type="EMBL" id="CP027226">
    <property type="protein sequence ID" value="AVM41804.1"/>
    <property type="molecule type" value="Genomic_DNA"/>
</dbReference>
<dbReference type="PANTHER" id="PTHR24221">
    <property type="entry name" value="ATP-BINDING CASSETTE SUB-FAMILY B"/>
    <property type="match status" value="1"/>
</dbReference>
<feature type="transmembrane region" description="Helical" evidence="7">
    <location>
        <begin position="12"/>
        <end position="36"/>
    </location>
</feature>
<name>A0A2S0KLC0_9FIRM</name>
<dbReference type="Proteomes" id="UP000237947">
    <property type="component" value="Chromosome"/>
</dbReference>
<evidence type="ECO:0000256" key="4">
    <source>
        <dbReference type="ARBA" id="ARBA00022840"/>
    </source>
</evidence>
<organism evidence="10 11">
    <name type="scientific">Fastidiosipila sanguinis</name>
    <dbReference type="NCBI Taxonomy" id="236753"/>
    <lineage>
        <taxon>Bacteria</taxon>
        <taxon>Bacillati</taxon>
        <taxon>Bacillota</taxon>
        <taxon>Clostridia</taxon>
        <taxon>Eubacteriales</taxon>
        <taxon>Oscillospiraceae</taxon>
        <taxon>Fastidiosipila</taxon>
    </lineage>
</organism>
<dbReference type="InterPro" id="IPR003439">
    <property type="entry name" value="ABC_transporter-like_ATP-bd"/>
</dbReference>
<feature type="transmembrane region" description="Helical" evidence="7">
    <location>
        <begin position="127"/>
        <end position="145"/>
    </location>
</feature>
<feature type="domain" description="ABC transporter" evidence="8">
    <location>
        <begin position="336"/>
        <end position="542"/>
    </location>
</feature>
<keyword evidence="6 7" id="KW-0472">Membrane</keyword>
<dbReference type="PROSITE" id="PS50893">
    <property type="entry name" value="ABC_TRANSPORTER_2"/>
    <property type="match status" value="1"/>
</dbReference>
<dbReference type="InterPro" id="IPR011527">
    <property type="entry name" value="ABC1_TM_dom"/>
</dbReference>
<evidence type="ECO:0000256" key="6">
    <source>
        <dbReference type="ARBA" id="ARBA00023136"/>
    </source>
</evidence>
<dbReference type="RefSeq" id="WP_106011792.1">
    <property type="nucleotide sequence ID" value="NZ_CP027226.1"/>
</dbReference>
<comment type="subcellular location">
    <subcellularLocation>
        <location evidence="1">Cell membrane</location>
        <topology evidence="1">Multi-pass membrane protein</topology>
    </subcellularLocation>
</comment>
<dbReference type="Gene3D" id="1.20.1560.10">
    <property type="entry name" value="ABC transporter type 1, transmembrane domain"/>
    <property type="match status" value="1"/>
</dbReference>
<evidence type="ECO:0000259" key="8">
    <source>
        <dbReference type="PROSITE" id="PS50893"/>
    </source>
</evidence>